<dbReference type="Gene3D" id="2.30.30.940">
    <property type="match status" value="1"/>
</dbReference>
<dbReference type="RefSeq" id="WP_307255153.1">
    <property type="nucleotide sequence ID" value="NZ_JAUSTO010000013.1"/>
</dbReference>
<organism evidence="2 3">
    <name type="scientific">Moryella indoligenes</name>
    <dbReference type="NCBI Taxonomy" id="371674"/>
    <lineage>
        <taxon>Bacteria</taxon>
        <taxon>Bacillati</taxon>
        <taxon>Bacillota</taxon>
        <taxon>Clostridia</taxon>
        <taxon>Lachnospirales</taxon>
        <taxon>Lachnospiraceae</taxon>
        <taxon>Moryella</taxon>
    </lineage>
</organism>
<name>A0AAE4AKP9_9FIRM</name>
<comment type="caution">
    <text evidence="2">The sequence shown here is derived from an EMBL/GenBank/DDBJ whole genome shotgun (WGS) entry which is preliminary data.</text>
</comment>
<dbReference type="SMART" id="SM00382">
    <property type="entry name" value="AAA"/>
    <property type="match status" value="1"/>
</dbReference>
<evidence type="ECO:0000313" key="3">
    <source>
        <dbReference type="Proteomes" id="UP001241537"/>
    </source>
</evidence>
<sequence>MNFSEDQQAALEIMKNGDNVFLTGKAGTGKTAVLNAFLEWAQDEGKNIIACAPTGAAAQRIETITAYTVHRAFGLKKVSIVRPPAKAKKEIQAADIIVIDEISMCRIDLFEHVARAVQMADEVKRKNEERLARKQNREPQDVHTQLIVVGDFCQLEPVLTTADRKIFQGIYGHKLFAFESKLWAGMGFRNAILRTIHRVADDKAYAESLNSVRTGEDPFVVEWFDCNTAKNAFVSENSVILCGKNSTAQERNNERLAGLPGEEIFSPADIKGDADISSTNAEYALTFKEGARVMMLINSPLGDYFNGSFGTITECLDEDTVKVKIEETGKVVLVKKHTWTVSEPVAKEKQVTVTEPDGQTVTKTVTEITEKETGSVTQFPFKLAWAITIHKSQGMTLKNGVNLYPEFFANGQMYVALSRVDRGSNLYINGILQFQDLRTSPRVRKFYRAIDKEWGQ</sequence>
<dbReference type="InterPro" id="IPR027417">
    <property type="entry name" value="P-loop_NTPase"/>
</dbReference>
<dbReference type="Gene3D" id="3.40.50.300">
    <property type="entry name" value="P-loop containing nucleotide triphosphate hydrolases"/>
    <property type="match status" value="1"/>
</dbReference>
<dbReference type="PANTHER" id="PTHR47642:SF5">
    <property type="entry name" value="ATP-DEPENDENT DNA HELICASE"/>
    <property type="match status" value="1"/>
</dbReference>
<dbReference type="PANTHER" id="PTHR47642">
    <property type="entry name" value="ATP-DEPENDENT DNA HELICASE"/>
    <property type="match status" value="1"/>
</dbReference>
<dbReference type="InterPro" id="IPR051055">
    <property type="entry name" value="PIF1_helicase"/>
</dbReference>
<dbReference type="Proteomes" id="UP001241537">
    <property type="component" value="Unassembled WGS sequence"/>
</dbReference>
<evidence type="ECO:0000259" key="1">
    <source>
        <dbReference type="SMART" id="SM00382"/>
    </source>
</evidence>
<dbReference type="SUPFAM" id="SSF52540">
    <property type="entry name" value="P-loop containing nucleoside triphosphate hydrolases"/>
    <property type="match status" value="2"/>
</dbReference>
<feature type="domain" description="AAA+ ATPase" evidence="1">
    <location>
        <begin position="16"/>
        <end position="172"/>
    </location>
</feature>
<keyword evidence="3" id="KW-1185">Reference proteome</keyword>
<dbReference type="Pfam" id="PF13245">
    <property type="entry name" value="AAA_19"/>
    <property type="match status" value="1"/>
</dbReference>
<evidence type="ECO:0000313" key="2">
    <source>
        <dbReference type="EMBL" id="MDQ0153143.1"/>
    </source>
</evidence>
<protein>
    <submittedName>
        <fullName evidence="2">ATP-dependent exoDNAse (Exonuclease V) alpha subunit</fullName>
    </submittedName>
</protein>
<accession>A0AAE4AKP9</accession>
<reference evidence="2" key="1">
    <citation type="submission" date="2023-07" db="EMBL/GenBank/DDBJ databases">
        <title>Genomic Encyclopedia of Type Strains, Phase IV (KMG-IV): sequencing the most valuable type-strain genomes for metagenomic binning, comparative biology and taxonomic classification.</title>
        <authorList>
            <person name="Goeker M."/>
        </authorList>
    </citation>
    <scope>NUCLEOTIDE SEQUENCE</scope>
    <source>
        <strain evidence="2">DSM 19659</strain>
    </source>
</reference>
<proteinExistence type="predicted"/>
<dbReference type="CDD" id="cd18809">
    <property type="entry name" value="SF1_C_RecD"/>
    <property type="match status" value="1"/>
</dbReference>
<dbReference type="EMBL" id="JAUSTO010000013">
    <property type="protein sequence ID" value="MDQ0153143.1"/>
    <property type="molecule type" value="Genomic_DNA"/>
</dbReference>
<dbReference type="AlphaFoldDB" id="A0AAE4AKP9"/>
<dbReference type="InterPro" id="IPR003593">
    <property type="entry name" value="AAA+_ATPase"/>
</dbReference>
<gene>
    <name evidence="2" type="ORF">J2S20_001852</name>
</gene>